<organism evidence="2">
    <name type="scientific">Cladonia uncialis subsp. uncialis</name>
    <dbReference type="NCBI Taxonomy" id="180999"/>
    <lineage>
        <taxon>Eukaryota</taxon>
        <taxon>Fungi</taxon>
        <taxon>Dikarya</taxon>
        <taxon>Ascomycota</taxon>
        <taxon>Pezizomycotina</taxon>
        <taxon>Lecanoromycetes</taxon>
        <taxon>OSLEUM clade</taxon>
        <taxon>Lecanoromycetidae</taxon>
        <taxon>Lecanorales</taxon>
        <taxon>Lecanorineae</taxon>
        <taxon>Cladoniaceae</taxon>
        <taxon>Cladonia</taxon>
    </lineage>
</organism>
<accession>A0A1Z1C4N6</accession>
<protein>
    <recommendedName>
        <fullName evidence="4">SprT-like domain-containing protein</fullName>
    </recommendedName>
</protein>
<evidence type="ECO:0000256" key="1">
    <source>
        <dbReference type="SAM" id="MobiDB-lite"/>
    </source>
</evidence>
<feature type="region of interest" description="Disordered" evidence="1">
    <location>
        <begin position="258"/>
        <end position="315"/>
    </location>
</feature>
<feature type="compositionally biased region" description="Basic and acidic residues" evidence="1">
    <location>
        <begin position="266"/>
        <end position="301"/>
    </location>
</feature>
<evidence type="ECO:0008006" key="4">
    <source>
        <dbReference type="Google" id="ProtNLM"/>
    </source>
</evidence>
<dbReference type="EMBL" id="KX264273">
    <property type="protein sequence ID" value="ANM86545.1"/>
    <property type="molecule type" value="Genomic_DNA"/>
</dbReference>
<name>A0A1Z1C4N6_CLAUC</name>
<reference evidence="3" key="2">
    <citation type="submission" date="2017-12" db="EMBL/GenBank/DDBJ databases">
        <title>Genome Sequencing Reveals a Rich Biosynthetic Potential.</title>
        <authorList>
            <person name="Bertrand R.L."/>
            <person name="Abdel-Hameed M.E."/>
            <person name="Sorensen J.L."/>
        </authorList>
    </citation>
    <scope>NUCLEOTIDE SEQUENCE</scope>
</reference>
<sequence length="315" mass="36536">MPRRRSDRRLTRAEHAQYLYQASSDPLYAEYGSLYPCSQSDLDFHRRGRFLRKNRGPFVNLLEATEEVMVQNDERRRPSLAEHAAISNLAYVVHDCTYRYHPDIVVKTFNDLDTVFFGGRLHGNVLVSWANSTQCKEIQREIGARFLGSTQGNFPGERGQARIFLNPREIFLENRAKENPLRAMFCTLLHEMVHAYEHVRCAKDPGWRDCHDEYFSTKLDVIHQRALRTLGINAIGKWETYRQSLWFRNAVDDSYINRSPGTYGSSRHDDRYRDDHDRYGGTNEGRGRRDERSRSRNHDRGGSNGKVGVGACSVM</sequence>
<dbReference type="EMBL" id="MG777512">
    <property type="protein sequence ID" value="AUW31406.1"/>
    <property type="molecule type" value="Genomic_DNA"/>
</dbReference>
<evidence type="ECO:0000313" key="2">
    <source>
        <dbReference type="EMBL" id="ANM86545.1"/>
    </source>
</evidence>
<proteinExistence type="predicted"/>
<evidence type="ECO:0000313" key="3">
    <source>
        <dbReference type="EMBL" id="AUW31406.1"/>
    </source>
</evidence>
<reference evidence="2" key="1">
    <citation type="submission" date="2016-05" db="EMBL/GenBank/DDBJ databases">
        <title>Lichen genome sequencing reveals its rich biosynthetic potential.</title>
        <authorList>
            <person name="Bertrand R.L."/>
            <person name="Abdel-Hameed M."/>
            <person name="Sorensen J.L."/>
        </authorList>
    </citation>
    <scope>NUCLEOTIDE SEQUENCE</scope>
</reference>
<dbReference type="AlphaFoldDB" id="A0A1Z1C4N6"/>